<comment type="subunit">
    <text evidence="1 6">Homodimer.</text>
</comment>
<protein>
    <recommendedName>
        <fullName evidence="6">Ferredoxin--NADP reductase</fullName>
        <shortName evidence="6">FNR</shortName>
        <shortName evidence="6">Fd-NADP(+) reductase</shortName>
        <ecNumber evidence="6">1.18.1.2</ecNumber>
    </recommendedName>
</protein>
<dbReference type="Pfam" id="PF07992">
    <property type="entry name" value="Pyr_redox_2"/>
    <property type="match status" value="1"/>
</dbReference>
<comment type="similarity">
    <text evidence="6">Belongs to the ferredoxin--NADP reductase type 2 family.</text>
</comment>
<dbReference type="GO" id="GO:0050661">
    <property type="term" value="F:NADP binding"/>
    <property type="evidence" value="ECO:0007669"/>
    <property type="project" value="UniProtKB-UniRule"/>
</dbReference>
<evidence type="ECO:0000256" key="3">
    <source>
        <dbReference type="ARBA" id="ARBA00022827"/>
    </source>
</evidence>
<dbReference type="InterPro" id="IPR022890">
    <property type="entry name" value="Fd--NADP_Rdtase_type_2"/>
</dbReference>
<feature type="binding site" evidence="6">
    <location>
        <position position="286"/>
    </location>
    <ligand>
        <name>FAD</name>
        <dbReference type="ChEBI" id="CHEBI:57692"/>
    </ligand>
</feature>
<comment type="catalytic activity">
    <reaction evidence="6">
        <text>2 reduced [2Fe-2S]-[ferredoxin] + NADP(+) + H(+) = 2 oxidized [2Fe-2S]-[ferredoxin] + NADPH</text>
        <dbReference type="Rhea" id="RHEA:20125"/>
        <dbReference type="Rhea" id="RHEA-COMP:10000"/>
        <dbReference type="Rhea" id="RHEA-COMP:10001"/>
        <dbReference type="ChEBI" id="CHEBI:15378"/>
        <dbReference type="ChEBI" id="CHEBI:33737"/>
        <dbReference type="ChEBI" id="CHEBI:33738"/>
        <dbReference type="ChEBI" id="CHEBI:57783"/>
        <dbReference type="ChEBI" id="CHEBI:58349"/>
        <dbReference type="EC" id="1.18.1.2"/>
    </reaction>
</comment>
<feature type="domain" description="FAD/NAD(P)-binding" evidence="7">
    <location>
        <begin position="8"/>
        <end position="298"/>
    </location>
</feature>
<evidence type="ECO:0000313" key="8">
    <source>
        <dbReference type="EMBL" id="RBW70118.1"/>
    </source>
</evidence>
<accession>A0A366XX21</accession>
<comment type="caution">
    <text evidence="6">Lacks conserved residue(s) required for the propagation of feature annotation.</text>
</comment>
<keyword evidence="5 6" id="KW-0560">Oxidoreductase</keyword>
<comment type="caution">
    <text evidence="8">The sequence shown here is derived from an EMBL/GenBank/DDBJ whole genome shotgun (WGS) entry which is preliminary data.</text>
</comment>
<dbReference type="InterPro" id="IPR023753">
    <property type="entry name" value="FAD/NAD-binding_dom"/>
</dbReference>
<dbReference type="Proteomes" id="UP000253314">
    <property type="component" value="Unassembled WGS sequence"/>
</dbReference>
<comment type="cofactor">
    <cofactor evidence="6">
        <name>FAD</name>
        <dbReference type="ChEBI" id="CHEBI:57692"/>
    </cofactor>
    <text evidence="6">Binds 1 FAD per subunit.</text>
</comment>
<dbReference type="GO" id="GO:0004324">
    <property type="term" value="F:ferredoxin-NADP+ reductase activity"/>
    <property type="evidence" value="ECO:0007669"/>
    <property type="project" value="UniProtKB-UniRule"/>
</dbReference>
<keyword evidence="9" id="KW-1185">Reference proteome</keyword>
<dbReference type="PRINTS" id="PR00368">
    <property type="entry name" value="FADPNR"/>
</dbReference>
<proteinExistence type="inferred from homology"/>
<evidence type="ECO:0000313" key="9">
    <source>
        <dbReference type="Proteomes" id="UP000253314"/>
    </source>
</evidence>
<feature type="binding site" evidence="6">
    <location>
        <position position="50"/>
    </location>
    <ligand>
        <name>FAD</name>
        <dbReference type="ChEBI" id="CHEBI:57692"/>
    </ligand>
</feature>
<dbReference type="InterPro" id="IPR036188">
    <property type="entry name" value="FAD/NAD-bd_sf"/>
</dbReference>
<dbReference type="Gene3D" id="3.50.50.60">
    <property type="entry name" value="FAD/NAD(P)-binding domain"/>
    <property type="match status" value="2"/>
</dbReference>
<evidence type="ECO:0000256" key="6">
    <source>
        <dbReference type="HAMAP-Rule" id="MF_01685"/>
    </source>
</evidence>
<feature type="binding site" evidence="6">
    <location>
        <position position="37"/>
    </location>
    <ligand>
        <name>FAD</name>
        <dbReference type="ChEBI" id="CHEBI:57692"/>
    </ligand>
</feature>
<dbReference type="SUPFAM" id="SSF51905">
    <property type="entry name" value="FAD/NAD(P)-binding domain"/>
    <property type="match status" value="1"/>
</dbReference>
<reference evidence="8 9" key="1">
    <citation type="submission" date="2018-07" db="EMBL/GenBank/DDBJ databases">
        <title>Lottiidibacillus patelloidae gen. nov., sp. nov., isolated from the intestinal tract of a marine limpet and the reclassification of B. taeanensis BH030017T, B. algicola KMM 3737T and B. hwajinpoensis SW-72T as genus Lottiidibacillus.</title>
        <authorList>
            <person name="Liu R."/>
            <person name="Huang Z."/>
        </authorList>
    </citation>
    <scope>NUCLEOTIDE SEQUENCE [LARGE SCALE GENOMIC DNA]</scope>
    <source>
        <strain evidence="8 9">BH030017</strain>
    </source>
</reference>
<keyword evidence="4 6" id="KW-0521">NADP</keyword>
<dbReference type="OrthoDB" id="9806179at2"/>
<keyword evidence="2 6" id="KW-0285">Flavoprotein</keyword>
<evidence type="ECO:0000256" key="5">
    <source>
        <dbReference type="ARBA" id="ARBA00023002"/>
    </source>
</evidence>
<sequence>MVKENKLYDVTVIGGGPVGLFTAFYSGMRQLKVKIIESMPQLGGQLAALYPEKHIYDIAGFPKVKAQELVDNLKEQAFQFDPTIVLEQSVVTVDKKDDVFELTSNTGEKHYTKTIIITAGAGAFELRRLNLNKAEQYENQNLHYFVNDMSGFIGKKVAICGGGDSAIDWALMLEPIAEEVTLIHRRNKFRAHEHSVEQLINSSVRIKTPFNITEVIGDGVNINSIVIAEEKADREETLEIDELIVNYGFVSSVGPIKEWGLELEKNSIVVNSKMETSIPGIYAAGDISTYPGKVKLIAAGFGEAPTAVNNAKAYINPNAKVQPLHSTSIMGSKEKSGEKIPT</sequence>
<dbReference type="PRINTS" id="PR00469">
    <property type="entry name" value="PNDRDTASEII"/>
</dbReference>
<feature type="binding site" evidence="6">
    <location>
        <position position="45"/>
    </location>
    <ligand>
        <name>FAD</name>
        <dbReference type="ChEBI" id="CHEBI:57692"/>
    </ligand>
</feature>
<dbReference type="HAMAP" id="MF_01685">
    <property type="entry name" value="FENR2"/>
    <property type="match status" value="1"/>
</dbReference>
<name>A0A366XX21_9BACI</name>
<evidence type="ECO:0000256" key="1">
    <source>
        <dbReference type="ARBA" id="ARBA00011738"/>
    </source>
</evidence>
<feature type="binding site" evidence="6">
    <location>
        <position position="327"/>
    </location>
    <ligand>
        <name>FAD</name>
        <dbReference type="ChEBI" id="CHEBI:57692"/>
    </ligand>
</feature>
<evidence type="ECO:0000256" key="2">
    <source>
        <dbReference type="ARBA" id="ARBA00022630"/>
    </source>
</evidence>
<feature type="binding site" evidence="6">
    <location>
        <position position="124"/>
    </location>
    <ligand>
        <name>FAD</name>
        <dbReference type="ChEBI" id="CHEBI:57692"/>
    </ligand>
</feature>
<keyword evidence="3 6" id="KW-0274">FAD</keyword>
<evidence type="ECO:0000259" key="7">
    <source>
        <dbReference type="Pfam" id="PF07992"/>
    </source>
</evidence>
<dbReference type="InterPro" id="IPR050097">
    <property type="entry name" value="Ferredoxin-NADP_redctase_2"/>
</dbReference>
<dbReference type="GO" id="GO:0050660">
    <property type="term" value="F:flavin adenine dinucleotide binding"/>
    <property type="evidence" value="ECO:0007669"/>
    <property type="project" value="UniProtKB-UniRule"/>
</dbReference>
<dbReference type="EC" id="1.18.1.2" evidence="6"/>
<dbReference type="RefSeq" id="WP_113805407.1">
    <property type="nucleotide sequence ID" value="NZ_QOCW01000006.1"/>
</dbReference>
<dbReference type="EMBL" id="QOCW01000006">
    <property type="protein sequence ID" value="RBW70118.1"/>
    <property type="molecule type" value="Genomic_DNA"/>
</dbReference>
<dbReference type="PANTHER" id="PTHR48105">
    <property type="entry name" value="THIOREDOXIN REDUCTASE 1-RELATED-RELATED"/>
    <property type="match status" value="1"/>
</dbReference>
<organism evidence="8 9">
    <name type="scientific">Bacillus taeanensis</name>
    <dbReference type="NCBI Taxonomy" id="273032"/>
    <lineage>
        <taxon>Bacteria</taxon>
        <taxon>Bacillati</taxon>
        <taxon>Bacillota</taxon>
        <taxon>Bacilli</taxon>
        <taxon>Bacillales</taxon>
        <taxon>Bacillaceae</taxon>
        <taxon>Bacillus</taxon>
    </lineage>
</organism>
<gene>
    <name evidence="8" type="ORF">DS031_07960</name>
</gene>
<feature type="binding site" evidence="6">
    <location>
        <position position="90"/>
    </location>
    <ligand>
        <name>FAD</name>
        <dbReference type="ChEBI" id="CHEBI:57692"/>
    </ligand>
</feature>
<evidence type="ECO:0000256" key="4">
    <source>
        <dbReference type="ARBA" id="ARBA00022857"/>
    </source>
</evidence>
<dbReference type="AlphaFoldDB" id="A0A366XX21"/>